<dbReference type="Proteomes" id="UP000655588">
    <property type="component" value="Unassembled WGS sequence"/>
</dbReference>
<gene>
    <name evidence="2" type="ORF">E2986_11647</name>
</gene>
<keyword evidence="1" id="KW-0812">Transmembrane</keyword>
<dbReference type="AlphaFoldDB" id="A0A833SAY7"/>
<evidence type="ECO:0000313" key="3">
    <source>
        <dbReference type="Proteomes" id="UP000655588"/>
    </source>
</evidence>
<proteinExistence type="predicted"/>
<accession>A0A833SAY7</accession>
<name>A0A833SAY7_9HYME</name>
<keyword evidence="1" id="KW-0472">Membrane</keyword>
<sequence>MYNNHYNIITNYKYNTNNYILLCIFNCTYVYHLQLLLKYIKVHIKKKQHCNATTHLYILLCISDNVCLVCYVSNGHIATYSLPSLRPLIDVDFLPLIDLSFATKMIILIAHVDVVHVRALTTDFLTL</sequence>
<feature type="transmembrane region" description="Helical" evidence="1">
    <location>
        <begin position="19"/>
        <end position="37"/>
    </location>
</feature>
<dbReference type="EMBL" id="WNWW01000216">
    <property type="protein sequence ID" value="KAF3428405.1"/>
    <property type="molecule type" value="Genomic_DNA"/>
</dbReference>
<keyword evidence="3" id="KW-1185">Reference proteome</keyword>
<protein>
    <submittedName>
        <fullName evidence="2">Uncharacterized protein</fullName>
    </submittedName>
</protein>
<organism evidence="2 3">
    <name type="scientific">Frieseomelitta varia</name>
    <dbReference type="NCBI Taxonomy" id="561572"/>
    <lineage>
        <taxon>Eukaryota</taxon>
        <taxon>Metazoa</taxon>
        <taxon>Ecdysozoa</taxon>
        <taxon>Arthropoda</taxon>
        <taxon>Hexapoda</taxon>
        <taxon>Insecta</taxon>
        <taxon>Pterygota</taxon>
        <taxon>Neoptera</taxon>
        <taxon>Endopterygota</taxon>
        <taxon>Hymenoptera</taxon>
        <taxon>Apocrita</taxon>
        <taxon>Aculeata</taxon>
        <taxon>Apoidea</taxon>
        <taxon>Anthophila</taxon>
        <taxon>Apidae</taxon>
        <taxon>Frieseomelitta</taxon>
    </lineage>
</organism>
<evidence type="ECO:0000313" key="2">
    <source>
        <dbReference type="EMBL" id="KAF3428405.1"/>
    </source>
</evidence>
<evidence type="ECO:0000256" key="1">
    <source>
        <dbReference type="SAM" id="Phobius"/>
    </source>
</evidence>
<comment type="caution">
    <text evidence="2">The sequence shown here is derived from an EMBL/GenBank/DDBJ whole genome shotgun (WGS) entry which is preliminary data.</text>
</comment>
<reference evidence="2" key="1">
    <citation type="submission" date="2019-11" db="EMBL/GenBank/DDBJ databases">
        <title>The nuclear and mitochondrial genomes of Frieseomelitta varia - a highly eusocial stingless bee (Meliponini) with a permanently sterile worker caste.</title>
        <authorList>
            <person name="Freitas F.C.P."/>
            <person name="Lourenco A.P."/>
            <person name="Nunes F.M.F."/>
            <person name="Paschoal A.R."/>
            <person name="Abreu F.C.P."/>
            <person name="Barbin F.O."/>
            <person name="Bataglia L."/>
            <person name="Cardoso-Junior C.A.M."/>
            <person name="Cervoni M.S."/>
            <person name="Silva S.R."/>
            <person name="Dalarmi F."/>
            <person name="Del Lama M.A."/>
            <person name="Depintor T.S."/>
            <person name="Ferreira K.M."/>
            <person name="Goria P.S."/>
            <person name="Jaskot M.C."/>
            <person name="Lago D.C."/>
            <person name="Luna-Lucena D."/>
            <person name="Moda L.M."/>
            <person name="Nascimento L."/>
            <person name="Pedrino M."/>
            <person name="Rabico F.O."/>
            <person name="Sanches F.C."/>
            <person name="Santos D.E."/>
            <person name="Santos C.G."/>
            <person name="Vieira J."/>
            <person name="Lopes T.F."/>
            <person name="Barchuk A.R."/>
            <person name="Hartfelder K."/>
            <person name="Simoes Z.L.P."/>
            <person name="Bitondi M.M.G."/>
            <person name="Pinheiro D.G."/>
        </authorList>
    </citation>
    <scope>NUCLEOTIDE SEQUENCE</scope>
    <source>
        <strain evidence="2">USP_RPSP 00005682</strain>
        <tissue evidence="2">Whole individual</tissue>
    </source>
</reference>
<keyword evidence="1" id="KW-1133">Transmembrane helix</keyword>